<feature type="domain" description="Erythromycin biosynthesis protein CIII-like C-terminal" evidence="1">
    <location>
        <begin position="305"/>
        <end position="415"/>
    </location>
</feature>
<dbReference type="PANTHER" id="PTHR48050">
    <property type="entry name" value="STEROL 3-BETA-GLUCOSYLTRANSFERASE"/>
    <property type="match status" value="1"/>
</dbReference>
<dbReference type="FunFam" id="3.40.50.2000:FF:000009">
    <property type="entry name" value="Sterol 3-beta-glucosyltransferase UGT80A2"/>
    <property type="match status" value="1"/>
</dbReference>
<evidence type="ECO:0000259" key="1">
    <source>
        <dbReference type="Pfam" id="PF06722"/>
    </source>
</evidence>
<accession>A0A2I1R6V7</accession>
<sequence>MSTRITILAFGTRGDVGPMTGLAAGLADHLGATVAIAAQRPYESMITGSGFEYRHLPRDTEADTRASTYGQAMVDGRRLKPSKEALEGMREDLRGVGEAMAVAAEDADLILCGGPVGTMLGWHVAEASGRPSAAVVLQPSYPTGNFAPPPLGTRSYGRWGNRAAWNLAAAGEKFFAPLIDDLRRTLGLPAQSVGARRRLQRRWTQLCGFSSHVVPTPRDWPAHVHTTGYWWPVDSSAAKPSAELLDFLDDGPPPVFVGLGSTAISNGEEISTIVADALRHTGRRGVVQRGWARLDGGNDTTTLHTIDDVSHAWLFPRTAGVVHHCGAGTTASTLRSATPSIALPGIMDQPFWAHRLQQLGCSPRPIPRSTLTAGQLSEAITEAVDDGRYRHAATELSAKLSSEDGPLAAARVVEALL</sequence>
<dbReference type="GO" id="GO:0016758">
    <property type="term" value="F:hexosyltransferase activity"/>
    <property type="evidence" value="ECO:0007669"/>
    <property type="project" value="UniProtKB-ARBA"/>
</dbReference>
<dbReference type="InterPro" id="IPR010610">
    <property type="entry name" value="EryCIII-like_C"/>
</dbReference>
<comment type="caution">
    <text evidence="2">The sequence shown here is derived from an EMBL/GenBank/DDBJ whole genome shotgun (WGS) entry which is preliminary data.</text>
</comment>
<dbReference type="CDD" id="cd03784">
    <property type="entry name" value="GT1_Gtf-like"/>
    <property type="match status" value="1"/>
</dbReference>
<dbReference type="AlphaFoldDB" id="A0A2I1R6V7"/>
<dbReference type="PANTHER" id="PTHR48050:SF13">
    <property type="entry name" value="STEROL 3-BETA-GLUCOSYLTRANSFERASE UGT80A2"/>
    <property type="match status" value="1"/>
</dbReference>
<dbReference type="InterPro" id="IPR050426">
    <property type="entry name" value="Glycosyltransferase_28"/>
</dbReference>
<gene>
    <name evidence="2" type="ORF">CYJ73_14145</name>
</gene>
<dbReference type="Proteomes" id="UP000234662">
    <property type="component" value="Unassembled WGS sequence"/>
</dbReference>
<dbReference type="EMBL" id="PKJC01000010">
    <property type="protein sequence ID" value="PKZ64833.1"/>
    <property type="molecule type" value="Genomic_DNA"/>
</dbReference>
<dbReference type="GO" id="GO:0008194">
    <property type="term" value="F:UDP-glycosyltransferase activity"/>
    <property type="evidence" value="ECO:0007669"/>
    <property type="project" value="InterPro"/>
</dbReference>
<evidence type="ECO:0000313" key="2">
    <source>
        <dbReference type="EMBL" id="PKZ64833.1"/>
    </source>
</evidence>
<reference evidence="2 3" key="1">
    <citation type="submission" date="2017-12" db="EMBL/GenBank/DDBJ databases">
        <title>Phylogenetic diversity of female urinary microbiome.</title>
        <authorList>
            <person name="Thomas-White K."/>
            <person name="Wolfe A.J."/>
        </authorList>
    </citation>
    <scope>NUCLEOTIDE SEQUENCE [LARGE SCALE GENOMIC DNA]</scope>
    <source>
        <strain evidence="2 3">UMB0777</strain>
    </source>
</reference>
<protein>
    <submittedName>
        <fullName evidence="2">Glycosyltransferase</fullName>
    </submittedName>
</protein>
<dbReference type="Pfam" id="PF06722">
    <property type="entry name" value="EryCIII-like_C"/>
    <property type="match status" value="1"/>
</dbReference>
<dbReference type="Gene3D" id="3.40.50.2000">
    <property type="entry name" value="Glycogen Phosphorylase B"/>
    <property type="match status" value="2"/>
</dbReference>
<evidence type="ECO:0000313" key="3">
    <source>
        <dbReference type="Proteomes" id="UP000234662"/>
    </source>
</evidence>
<organism evidence="2 3">
    <name type="scientific">Gordonia terrae</name>
    <dbReference type="NCBI Taxonomy" id="2055"/>
    <lineage>
        <taxon>Bacteria</taxon>
        <taxon>Bacillati</taxon>
        <taxon>Actinomycetota</taxon>
        <taxon>Actinomycetes</taxon>
        <taxon>Mycobacteriales</taxon>
        <taxon>Gordoniaceae</taxon>
        <taxon>Gordonia</taxon>
    </lineage>
</organism>
<dbReference type="GO" id="GO:0017000">
    <property type="term" value="P:antibiotic biosynthetic process"/>
    <property type="evidence" value="ECO:0007669"/>
    <property type="project" value="UniProtKB-ARBA"/>
</dbReference>
<name>A0A2I1R6V7_9ACTN</name>
<dbReference type="SUPFAM" id="SSF53756">
    <property type="entry name" value="UDP-Glycosyltransferase/glycogen phosphorylase"/>
    <property type="match status" value="1"/>
</dbReference>
<dbReference type="RefSeq" id="WP_101820650.1">
    <property type="nucleotide sequence ID" value="NZ_PKJC01000010.1"/>
</dbReference>
<proteinExistence type="predicted"/>
<keyword evidence="2" id="KW-0808">Transferase</keyword>
<dbReference type="InterPro" id="IPR002213">
    <property type="entry name" value="UDP_glucos_trans"/>
</dbReference>